<keyword evidence="2" id="KW-1003">Cell membrane</keyword>
<evidence type="ECO:0000256" key="7">
    <source>
        <dbReference type="SAM" id="Phobius"/>
    </source>
</evidence>
<comment type="subcellular location">
    <subcellularLocation>
        <location evidence="1">Cell membrane</location>
        <topology evidence="1">Multi-pass membrane protein</topology>
    </subcellularLocation>
</comment>
<keyword evidence="10" id="KW-1185">Reference proteome</keyword>
<dbReference type="Pfam" id="PF00884">
    <property type="entry name" value="Sulfatase"/>
    <property type="match status" value="1"/>
</dbReference>
<keyword evidence="5 7" id="KW-0472">Membrane</keyword>
<dbReference type="InterPro" id="IPR000917">
    <property type="entry name" value="Sulfatase_N"/>
</dbReference>
<keyword evidence="3 7" id="KW-0812">Transmembrane</keyword>
<reference evidence="9 10" key="1">
    <citation type="submission" date="2023-07" db="EMBL/GenBank/DDBJ databases">
        <title>Genomic Encyclopedia of Type Strains, Phase IV (KMG-IV): sequencing the most valuable type-strain genomes for metagenomic binning, comparative biology and taxonomic classification.</title>
        <authorList>
            <person name="Goeker M."/>
        </authorList>
    </citation>
    <scope>NUCLEOTIDE SEQUENCE [LARGE SCALE GENOMIC DNA]</scope>
    <source>
        <strain evidence="9 10">DSM 15561</strain>
    </source>
</reference>
<evidence type="ECO:0000256" key="4">
    <source>
        <dbReference type="ARBA" id="ARBA00022989"/>
    </source>
</evidence>
<dbReference type="EMBL" id="JAUSVR010000013">
    <property type="protein sequence ID" value="MDQ0512528.1"/>
    <property type="molecule type" value="Genomic_DNA"/>
</dbReference>
<name>A0ABU0LUZ1_9HYPH</name>
<dbReference type="PANTHER" id="PTHR47371:SF3">
    <property type="entry name" value="PHOSPHOGLYCEROL TRANSFERASE I"/>
    <property type="match status" value="1"/>
</dbReference>
<evidence type="ECO:0000259" key="8">
    <source>
        <dbReference type="Pfam" id="PF00884"/>
    </source>
</evidence>
<evidence type="ECO:0000256" key="3">
    <source>
        <dbReference type="ARBA" id="ARBA00022692"/>
    </source>
</evidence>
<evidence type="ECO:0000256" key="6">
    <source>
        <dbReference type="SAM" id="MobiDB-lite"/>
    </source>
</evidence>
<dbReference type="InterPro" id="IPR017850">
    <property type="entry name" value="Alkaline_phosphatase_core_sf"/>
</dbReference>
<proteinExistence type="predicted"/>
<feature type="domain" description="Sulfatase N-terminal" evidence="8">
    <location>
        <begin position="222"/>
        <end position="447"/>
    </location>
</feature>
<feature type="transmembrane region" description="Helical" evidence="7">
    <location>
        <begin position="57"/>
        <end position="76"/>
    </location>
</feature>
<dbReference type="PANTHER" id="PTHR47371">
    <property type="entry name" value="LIPOTEICHOIC ACID SYNTHASE"/>
    <property type="match status" value="1"/>
</dbReference>
<dbReference type="CDD" id="cd16015">
    <property type="entry name" value="LTA_synthase"/>
    <property type="match status" value="1"/>
</dbReference>
<feature type="transmembrane region" description="Helical" evidence="7">
    <location>
        <begin position="142"/>
        <end position="165"/>
    </location>
</feature>
<dbReference type="InterPro" id="IPR050448">
    <property type="entry name" value="OpgB/LTA_synthase_biosynth"/>
</dbReference>
<feature type="transmembrane region" description="Helical" evidence="7">
    <location>
        <begin position="32"/>
        <end position="50"/>
    </location>
</feature>
<evidence type="ECO:0000256" key="1">
    <source>
        <dbReference type="ARBA" id="ARBA00004651"/>
    </source>
</evidence>
<feature type="region of interest" description="Disordered" evidence="6">
    <location>
        <begin position="495"/>
        <end position="518"/>
    </location>
</feature>
<dbReference type="SUPFAM" id="SSF53649">
    <property type="entry name" value="Alkaline phosphatase-like"/>
    <property type="match status" value="1"/>
</dbReference>
<feature type="transmembrane region" description="Helical" evidence="7">
    <location>
        <begin position="110"/>
        <end position="130"/>
    </location>
</feature>
<protein>
    <submittedName>
        <fullName evidence="9">Phosphoglycerol transferase MdoB-like AlkP superfamily enzyme</fullName>
    </submittedName>
</protein>
<dbReference type="Gene3D" id="3.40.720.10">
    <property type="entry name" value="Alkaline Phosphatase, subunit A"/>
    <property type="match status" value="1"/>
</dbReference>
<sequence>MTISIPLVMLAAAAGLDRLATPRHAAGNRAPVAAWLLGAAVVLWLWLLWLGLSARPLFAAVATLVTLGVFVTISRVKYAYLREPLVFSDLGFLTTLIRHPDLFYVDRRSAAGIGLAALLLLGVIAGWTWFEPRQFGGPAQMGLLALALLVAAVLPAAAGSLARLLARLAPPLLETPPEQFVARLGLSASLVAGFALWRRDGRAERGDPPVAPVAVNGRYRAVVMLQMESFADLRRHGVPLSLPNLDRLRVRALAQGRLDVSCYGAYTHRSEVEMLTGVPFARQRMDRFDPYLRPARLASASLAGLLATAGWRTAFIHPHDARFFRRDRAIPRLGFARFIGEDAFQPADRCGPYVGDRALGRRIAREISAAAEAGEALFLMSISMEAHDPYGPGRLPAIDEPVAQYAHHLANADAMLGLVAAALDTLTDRALLVFYGDHAPLLPGHAALAEDRATDYLVLECGWAAAKPKEGRAPSRRSPAEINALVRSALVAGRQDGAGSGAGAGAATASMRRSTIEK</sequence>
<evidence type="ECO:0000313" key="10">
    <source>
        <dbReference type="Proteomes" id="UP001235094"/>
    </source>
</evidence>
<feature type="transmembrane region" description="Helical" evidence="7">
    <location>
        <begin position="180"/>
        <end position="197"/>
    </location>
</feature>
<evidence type="ECO:0000256" key="5">
    <source>
        <dbReference type="ARBA" id="ARBA00023136"/>
    </source>
</evidence>
<accession>A0ABU0LUZ1</accession>
<comment type="caution">
    <text evidence="9">The sequence shown here is derived from an EMBL/GenBank/DDBJ whole genome shotgun (WGS) entry which is preliminary data.</text>
</comment>
<evidence type="ECO:0000256" key="2">
    <source>
        <dbReference type="ARBA" id="ARBA00022475"/>
    </source>
</evidence>
<gene>
    <name evidence="9" type="ORF">QOZ99_003438</name>
</gene>
<organism evidence="9 10">
    <name type="scientific">Ancylobacter amanitiformis</name>
    <dbReference type="NCBI Taxonomy" id="217069"/>
    <lineage>
        <taxon>Bacteria</taxon>
        <taxon>Pseudomonadati</taxon>
        <taxon>Pseudomonadota</taxon>
        <taxon>Alphaproteobacteria</taxon>
        <taxon>Hyphomicrobiales</taxon>
        <taxon>Xanthobacteraceae</taxon>
        <taxon>Ancylobacter</taxon>
    </lineage>
</organism>
<keyword evidence="4 7" id="KW-1133">Transmembrane helix</keyword>
<evidence type="ECO:0000313" key="9">
    <source>
        <dbReference type="EMBL" id="MDQ0512528.1"/>
    </source>
</evidence>
<dbReference type="Proteomes" id="UP001235094">
    <property type="component" value="Unassembled WGS sequence"/>
</dbReference>